<evidence type="ECO:0000313" key="1">
    <source>
        <dbReference type="EMBL" id="SBS66665.1"/>
    </source>
</evidence>
<proteinExistence type="predicted"/>
<dbReference type="Proteomes" id="UP000092876">
    <property type="component" value="Unassembled WGS sequence"/>
</dbReference>
<reference evidence="2" key="1">
    <citation type="submission" date="2016-06" db="EMBL/GenBank/DDBJ databases">
        <authorList>
            <person name="Rodrigo-Torres Lidia"/>
            <person name="Arahal R.David."/>
        </authorList>
    </citation>
    <scope>NUCLEOTIDE SEQUENCE [LARGE SCALE GENOMIC DNA]</scope>
    <source>
        <strain evidence="2">CECT 7223</strain>
    </source>
</reference>
<name>A0A1C3IZ03_9VIBR</name>
<organism evidence="1 2">
    <name type="scientific">Vibrio atlanticus</name>
    <dbReference type="NCBI Taxonomy" id="693153"/>
    <lineage>
        <taxon>Bacteria</taxon>
        <taxon>Pseudomonadati</taxon>
        <taxon>Pseudomonadota</taxon>
        <taxon>Gammaproteobacteria</taxon>
        <taxon>Vibrionales</taxon>
        <taxon>Vibrionaceae</taxon>
        <taxon>Vibrio</taxon>
    </lineage>
</organism>
<protein>
    <submittedName>
        <fullName evidence="1">Uncharacterized protein</fullName>
    </submittedName>
</protein>
<dbReference type="EMBL" id="FLQP01000050">
    <property type="protein sequence ID" value="SBS66665.1"/>
    <property type="molecule type" value="Genomic_DNA"/>
</dbReference>
<accession>A0A1C3IZ03</accession>
<sequence>MVMKLVEPSSTYVTRKWLRSECFKCQNCNQRSLMYLFERGINETTDKEKPRELALIGVYSLTRSNPATKCAPCIKSMIVCCYPSAYSFRRLPSGVLDLILICQQSSLARVTCSLSGVLYIILMFRPFLVQRCPLSFLSSNHPSYYCVHSISISLSMPIIHPE</sequence>
<evidence type="ECO:0000313" key="2">
    <source>
        <dbReference type="Proteomes" id="UP000092876"/>
    </source>
</evidence>
<dbReference type="AlphaFoldDB" id="A0A1C3IZ03"/>
<gene>
    <name evidence="1" type="ORF">VAT7223_03299</name>
</gene>